<accession>A0ABV0QPE7</accession>
<dbReference type="EMBL" id="JAHRIN010018016">
    <property type="protein sequence ID" value="MEQ2197695.1"/>
    <property type="molecule type" value="Genomic_DNA"/>
</dbReference>
<organism evidence="1 2">
    <name type="scientific">Xenoophorus captivus</name>
    <dbReference type="NCBI Taxonomy" id="1517983"/>
    <lineage>
        <taxon>Eukaryota</taxon>
        <taxon>Metazoa</taxon>
        <taxon>Chordata</taxon>
        <taxon>Craniata</taxon>
        <taxon>Vertebrata</taxon>
        <taxon>Euteleostomi</taxon>
        <taxon>Actinopterygii</taxon>
        <taxon>Neopterygii</taxon>
        <taxon>Teleostei</taxon>
        <taxon>Neoteleostei</taxon>
        <taxon>Acanthomorphata</taxon>
        <taxon>Ovalentaria</taxon>
        <taxon>Atherinomorphae</taxon>
        <taxon>Cyprinodontiformes</taxon>
        <taxon>Goodeidae</taxon>
        <taxon>Xenoophorus</taxon>
    </lineage>
</organism>
<evidence type="ECO:0000313" key="1">
    <source>
        <dbReference type="EMBL" id="MEQ2197695.1"/>
    </source>
</evidence>
<keyword evidence="2" id="KW-1185">Reference proteome</keyword>
<evidence type="ECO:0000313" key="2">
    <source>
        <dbReference type="Proteomes" id="UP001434883"/>
    </source>
</evidence>
<gene>
    <name evidence="1" type="ORF">XENOCAPTIV_002124</name>
</gene>
<protein>
    <submittedName>
        <fullName evidence="1">Uncharacterized protein</fullName>
    </submittedName>
</protein>
<proteinExistence type="predicted"/>
<reference evidence="1 2" key="1">
    <citation type="submission" date="2021-06" db="EMBL/GenBank/DDBJ databases">
        <authorList>
            <person name="Palmer J.M."/>
        </authorList>
    </citation>
    <scope>NUCLEOTIDE SEQUENCE [LARGE SCALE GENOMIC DNA]</scope>
    <source>
        <strain evidence="1 2">XC_2019</strain>
        <tissue evidence="1">Muscle</tissue>
    </source>
</reference>
<comment type="caution">
    <text evidence="1">The sequence shown here is derived from an EMBL/GenBank/DDBJ whole genome shotgun (WGS) entry which is preliminary data.</text>
</comment>
<name>A0ABV0QPE7_9TELE</name>
<sequence length="118" mass="13546">MTCFQFTGRGHQILKPPVLKKVHDAMPLTRLSGPLEQKPAHSTTDPRLYLTMGMRRFSTYLVFHQTQLECLLSKCLLSDLNTLRVKIPSKVSVSPHIFLWLWRFGDPQDATFCSNSEL</sequence>
<dbReference type="Proteomes" id="UP001434883">
    <property type="component" value="Unassembled WGS sequence"/>
</dbReference>